<sequence>MPHAWTSSESRLCVFLIYACTHYPGRTNITSIFYRTVLVHRSPSNMVPGIFFFSSCFLLTVGAGGMRAGPLRHDQMGIP</sequence>
<gene>
    <name evidence="2" type="ORF">BDZ94DRAFT_1248195</name>
</gene>
<dbReference type="EMBL" id="MU150235">
    <property type="protein sequence ID" value="KAF9467964.1"/>
    <property type="molecule type" value="Genomic_DNA"/>
</dbReference>
<comment type="caution">
    <text evidence="2">The sequence shown here is derived from an EMBL/GenBank/DDBJ whole genome shotgun (WGS) entry which is preliminary data.</text>
</comment>
<evidence type="ECO:0000256" key="1">
    <source>
        <dbReference type="SAM" id="Phobius"/>
    </source>
</evidence>
<accession>A0A9P6CPG3</accession>
<dbReference type="AlphaFoldDB" id="A0A9P6CPG3"/>
<name>A0A9P6CPG3_9AGAR</name>
<keyword evidence="3" id="KW-1185">Reference proteome</keyword>
<feature type="transmembrane region" description="Helical" evidence="1">
    <location>
        <begin position="46"/>
        <end position="66"/>
    </location>
</feature>
<evidence type="ECO:0000313" key="2">
    <source>
        <dbReference type="EMBL" id="KAF9467964.1"/>
    </source>
</evidence>
<keyword evidence="1" id="KW-0472">Membrane</keyword>
<reference evidence="2" key="1">
    <citation type="submission" date="2020-11" db="EMBL/GenBank/DDBJ databases">
        <authorList>
            <consortium name="DOE Joint Genome Institute"/>
            <person name="Ahrendt S."/>
            <person name="Riley R."/>
            <person name="Andreopoulos W."/>
            <person name="Labutti K."/>
            <person name="Pangilinan J."/>
            <person name="Ruiz-Duenas F.J."/>
            <person name="Barrasa J.M."/>
            <person name="Sanchez-Garcia M."/>
            <person name="Camarero S."/>
            <person name="Miyauchi S."/>
            <person name="Serrano A."/>
            <person name="Linde D."/>
            <person name="Babiker R."/>
            <person name="Drula E."/>
            <person name="Ayuso-Fernandez I."/>
            <person name="Pacheco R."/>
            <person name="Padilla G."/>
            <person name="Ferreira P."/>
            <person name="Barriuso J."/>
            <person name="Kellner H."/>
            <person name="Castanera R."/>
            <person name="Alfaro M."/>
            <person name="Ramirez L."/>
            <person name="Pisabarro A.G."/>
            <person name="Kuo A."/>
            <person name="Tritt A."/>
            <person name="Lipzen A."/>
            <person name="He G."/>
            <person name="Yan M."/>
            <person name="Ng V."/>
            <person name="Cullen D."/>
            <person name="Martin F."/>
            <person name="Rosso M.-N."/>
            <person name="Henrissat B."/>
            <person name="Hibbett D."/>
            <person name="Martinez A.T."/>
            <person name="Grigoriev I.V."/>
        </authorList>
    </citation>
    <scope>NUCLEOTIDE SEQUENCE</scope>
    <source>
        <strain evidence="2">CBS 247.69</strain>
    </source>
</reference>
<dbReference type="Proteomes" id="UP000807353">
    <property type="component" value="Unassembled WGS sequence"/>
</dbReference>
<evidence type="ECO:0000313" key="3">
    <source>
        <dbReference type="Proteomes" id="UP000807353"/>
    </source>
</evidence>
<protein>
    <submittedName>
        <fullName evidence="2">Uncharacterized protein</fullName>
    </submittedName>
</protein>
<proteinExistence type="predicted"/>
<organism evidence="2 3">
    <name type="scientific">Collybia nuda</name>
    <dbReference type="NCBI Taxonomy" id="64659"/>
    <lineage>
        <taxon>Eukaryota</taxon>
        <taxon>Fungi</taxon>
        <taxon>Dikarya</taxon>
        <taxon>Basidiomycota</taxon>
        <taxon>Agaricomycotina</taxon>
        <taxon>Agaricomycetes</taxon>
        <taxon>Agaricomycetidae</taxon>
        <taxon>Agaricales</taxon>
        <taxon>Tricholomatineae</taxon>
        <taxon>Clitocybaceae</taxon>
        <taxon>Collybia</taxon>
    </lineage>
</organism>
<keyword evidence="1" id="KW-1133">Transmembrane helix</keyword>
<keyword evidence="1" id="KW-0812">Transmembrane</keyword>